<dbReference type="Gene3D" id="3.40.50.1240">
    <property type="entry name" value="Phosphoglycerate mutase-like"/>
    <property type="match status" value="1"/>
</dbReference>
<dbReference type="PANTHER" id="PTHR47821">
    <property type="entry name" value="PHOSPHOGLYCERATE MUTASE FAMILY PROTEIN"/>
    <property type="match status" value="1"/>
</dbReference>
<organism evidence="1 2">
    <name type="scientific">Tetradesmus obliquus</name>
    <name type="common">Green alga</name>
    <name type="synonym">Acutodesmus obliquus</name>
    <dbReference type="NCBI Taxonomy" id="3088"/>
    <lineage>
        <taxon>Eukaryota</taxon>
        <taxon>Viridiplantae</taxon>
        <taxon>Chlorophyta</taxon>
        <taxon>core chlorophytes</taxon>
        <taxon>Chlorophyceae</taxon>
        <taxon>CS clade</taxon>
        <taxon>Sphaeropleales</taxon>
        <taxon>Scenedesmaceae</taxon>
        <taxon>Tetradesmus</taxon>
    </lineage>
</organism>
<evidence type="ECO:0000313" key="1">
    <source>
        <dbReference type="EMBL" id="WIA21109.1"/>
    </source>
</evidence>
<reference evidence="1 2" key="1">
    <citation type="submission" date="2023-05" db="EMBL/GenBank/DDBJ databases">
        <title>A 100% complete, gapless, phased diploid assembly of the Scenedesmus obliquus UTEX 3031 genome.</title>
        <authorList>
            <person name="Biondi T.C."/>
            <person name="Hanschen E.R."/>
            <person name="Kwon T."/>
            <person name="Eng W."/>
            <person name="Kruse C.P.S."/>
            <person name="Koehler S.I."/>
            <person name="Kunde Y."/>
            <person name="Gleasner C.D."/>
            <person name="You Mak K.T."/>
            <person name="Polle J."/>
            <person name="Hovde B.T."/>
            <person name="Starkenburg S.R."/>
        </authorList>
    </citation>
    <scope>NUCLEOTIDE SEQUENCE [LARGE SCALE GENOMIC DNA]</scope>
    <source>
        <strain evidence="1 2">DOE0152z</strain>
    </source>
</reference>
<evidence type="ECO:0008006" key="3">
    <source>
        <dbReference type="Google" id="ProtNLM"/>
    </source>
</evidence>
<dbReference type="EMBL" id="CP126219">
    <property type="protein sequence ID" value="WIA21109.1"/>
    <property type="molecule type" value="Genomic_DNA"/>
</dbReference>
<dbReference type="SUPFAM" id="SSF53254">
    <property type="entry name" value="Phosphoglycerate mutase-like"/>
    <property type="match status" value="1"/>
</dbReference>
<name>A0ABY8UJ87_TETOB</name>
<evidence type="ECO:0000313" key="2">
    <source>
        <dbReference type="Proteomes" id="UP001244341"/>
    </source>
</evidence>
<dbReference type="PANTHER" id="PTHR47821:SF2">
    <property type="entry name" value="PHOSPHOGLYCERATE MUTASE FAMILY PROTEIN"/>
    <property type="match status" value="1"/>
</dbReference>
<dbReference type="Proteomes" id="UP001244341">
    <property type="component" value="Chromosome 12b"/>
</dbReference>
<proteinExistence type="predicted"/>
<dbReference type="Pfam" id="PF00300">
    <property type="entry name" value="His_Phos_1"/>
    <property type="match status" value="1"/>
</dbReference>
<accession>A0ABY8UJ87</accession>
<dbReference type="InterPro" id="IPR029033">
    <property type="entry name" value="His_PPase_superfam"/>
</dbReference>
<gene>
    <name evidence="1" type="ORF">OEZ85_005427</name>
</gene>
<dbReference type="SMART" id="SM00855">
    <property type="entry name" value="PGAM"/>
    <property type="match status" value="1"/>
</dbReference>
<protein>
    <recommendedName>
        <fullName evidence="3">Phosphoglycerate mutase</fullName>
    </recommendedName>
</protein>
<dbReference type="CDD" id="cd07067">
    <property type="entry name" value="HP_PGM_like"/>
    <property type="match status" value="1"/>
</dbReference>
<sequence>MCTDHVTRDVTQSCNLTESKGQIAGVRLAKRRVLRHGRSKANEAAIIVSTMENGIKPEYGLADAGKQQAEAAGQLLLQQLQQQGVPLSAVRVYTSPFSRTVETASIAAAAAGLDPATVQITPLLRERCFGLKLELTCHDNYCPAWDGDAADPGSKPCGCEDGESVQEVSARVQQLFQELEQQHEGQHVLLVSHGDTLSILQATFHGTDLAQHRQYGLGTAELKQLNGAGGSRQAAEEVQAEAGAVA</sequence>
<dbReference type="InterPro" id="IPR013078">
    <property type="entry name" value="His_Pase_superF_clade-1"/>
</dbReference>
<keyword evidence="2" id="KW-1185">Reference proteome</keyword>